<evidence type="ECO:0000313" key="11">
    <source>
        <dbReference type="Proteomes" id="UP000535890"/>
    </source>
</evidence>
<evidence type="ECO:0000256" key="7">
    <source>
        <dbReference type="SAM" id="Phobius"/>
    </source>
</evidence>
<dbReference type="Gene3D" id="3.30.70.1230">
    <property type="entry name" value="Nucleotide cyclase"/>
    <property type="match status" value="1"/>
</dbReference>
<dbReference type="EC" id="4.6.1.1" evidence="10"/>
<feature type="transmembrane region" description="Helical" evidence="7">
    <location>
        <begin position="111"/>
        <end position="133"/>
    </location>
</feature>
<dbReference type="InterPro" id="IPR001054">
    <property type="entry name" value="A/G_cyclase"/>
</dbReference>
<comment type="similarity">
    <text evidence="2">Belongs to the adenylyl cyclase class-3 family.</text>
</comment>
<dbReference type="Gene3D" id="6.10.340.10">
    <property type="match status" value="1"/>
</dbReference>
<reference evidence="10 11" key="1">
    <citation type="submission" date="2020-07" db="EMBL/GenBank/DDBJ databases">
        <title>Sequencing the genomes of 1000 actinobacteria strains.</title>
        <authorList>
            <person name="Klenk H.-P."/>
        </authorList>
    </citation>
    <scope>NUCLEOTIDE SEQUENCE [LARGE SCALE GENOMIC DNA]</scope>
    <source>
        <strain evidence="10 11">DSM 45772</strain>
    </source>
</reference>
<evidence type="ECO:0000259" key="9">
    <source>
        <dbReference type="PROSITE" id="PS50885"/>
    </source>
</evidence>
<keyword evidence="10" id="KW-0456">Lyase</keyword>
<feature type="domain" description="HAMP" evidence="9">
    <location>
        <begin position="251"/>
        <end position="303"/>
    </location>
</feature>
<feature type="transmembrane region" description="Helical" evidence="7">
    <location>
        <begin position="20"/>
        <end position="43"/>
    </location>
</feature>
<dbReference type="PANTHER" id="PTHR43081:SF17">
    <property type="entry name" value="BLL5647 PROTEIN"/>
    <property type="match status" value="1"/>
</dbReference>
<comment type="caution">
    <text evidence="10">The sequence shown here is derived from an EMBL/GenBank/DDBJ whole genome shotgun (WGS) entry which is preliminary data.</text>
</comment>
<comment type="subcellular location">
    <subcellularLocation>
        <location evidence="1">Cell membrane</location>
        <topology evidence="1">Multi-pass membrane protein</topology>
    </subcellularLocation>
</comment>
<feature type="transmembrane region" description="Helical" evidence="7">
    <location>
        <begin position="139"/>
        <end position="161"/>
    </location>
</feature>
<evidence type="ECO:0000256" key="6">
    <source>
        <dbReference type="ARBA" id="ARBA00023136"/>
    </source>
</evidence>
<dbReference type="AlphaFoldDB" id="A0A7Y9J8W3"/>
<feature type="domain" description="Guanylate cyclase" evidence="8">
    <location>
        <begin position="335"/>
        <end position="457"/>
    </location>
</feature>
<dbReference type="SMART" id="SM00304">
    <property type="entry name" value="HAMP"/>
    <property type="match status" value="1"/>
</dbReference>
<sequence length="536" mass="56856">MPDETREAPHQVAWSTKVWVGALIVISNVVGAAILVGLAGWVLPFRALVADETTALRANLVLLAVYAPAAGLAAFAFGWAWLRVPDPPGPHPSEADLACHRQRARRVVLRAPIRLAVVQAVPWTIGVALFAVVDATWSRTLAVAVACMIALGGIATVTVAYRFSELLLRREVARVFVHEPPTEKGLPGVAVRSLGAWVMGTGVPLLGVLITAGTSLVYADYFTVQRLGLVVLVLALVALGVGFLVTVLSSTSIVASVTAVRRALRRVERGDLQTRVEVSDTTELGLLQSGFNTMVAGLRERDRVRELFGRQVGEAVAEAAVAGDVELGGEVREVAVLFVDLVGSTALAATRPPTEVVARLNVFFSEVVEGVERHGGWVNKFEGDAALAVFGAPQELDDPAARALAAARELADRLERTGAHAGIGVSAGEAVAGHVGDARRYEYTVIGDPVNEASRLCDLAKRSRRWGESGDAAWRGVVASGAALARAGDDEARRWLVIGAERLRGRTADTDVAVPRDRYVTPSFDVVPATNEVTRG</sequence>
<dbReference type="EMBL" id="JACCBN010000001">
    <property type="protein sequence ID" value="NYD38874.1"/>
    <property type="molecule type" value="Genomic_DNA"/>
</dbReference>
<name>A0A7Y9J8W3_9PSEU</name>
<gene>
    <name evidence="10" type="ORF">BJ983_004976</name>
</gene>
<dbReference type="InterPro" id="IPR029787">
    <property type="entry name" value="Nucleotide_cyclase"/>
</dbReference>
<proteinExistence type="inferred from homology"/>
<dbReference type="Pfam" id="PF00672">
    <property type="entry name" value="HAMP"/>
    <property type="match status" value="1"/>
</dbReference>
<keyword evidence="4 7" id="KW-0812">Transmembrane</keyword>
<protein>
    <submittedName>
        <fullName evidence="10">Adenylate cyclase</fullName>
        <ecNumber evidence="10">4.6.1.1</ecNumber>
    </submittedName>
</protein>
<dbReference type="InterPro" id="IPR050697">
    <property type="entry name" value="Adenylyl/Guanylyl_Cyclase_3/4"/>
</dbReference>
<dbReference type="SMART" id="SM00044">
    <property type="entry name" value="CYCc"/>
    <property type="match status" value="1"/>
</dbReference>
<dbReference type="CDD" id="cd07302">
    <property type="entry name" value="CHD"/>
    <property type="match status" value="1"/>
</dbReference>
<dbReference type="RefSeq" id="WP_179796259.1">
    <property type="nucleotide sequence ID" value="NZ_BAABHP010000019.1"/>
</dbReference>
<dbReference type="CDD" id="cd06225">
    <property type="entry name" value="HAMP"/>
    <property type="match status" value="1"/>
</dbReference>
<evidence type="ECO:0000259" key="8">
    <source>
        <dbReference type="PROSITE" id="PS50125"/>
    </source>
</evidence>
<keyword evidence="3" id="KW-1003">Cell membrane</keyword>
<evidence type="ECO:0000313" key="10">
    <source>
        <dbReference type="EMBL" id="NYD38874.1"/>
    </source>
</evidence>
<feature type="transmembrane region" description="Helical" evidence="7">
    <location>
        <begin position="194"/>
        <end position="218"/>
    </location>
</feature>
<dbReference type="PANTHER" id="PTHR43081">
    <property type="entry name" value="ADENYLATE CYCLASE, TERMINAL-DIFFERENTIATION SPECIFIC-RELATED"/>
    <property type="match status" value="1"/>
</dbReference>
<dbReference type="GO" id="GO:0006171">
    <property type="term" value="P:cAMP biosynthetic process"/>
    <property type="evidence" value="ECO:0007669"/>
    <property type="project" value="TreeGrafter"/>
</dbReference>
<dbReference type="PROSITE" id="PS50125">
    <property type="entry name" value="GUANYLATE_CYCLASE_2"/>
    <property type="match status" value="1"/>
</dbReference>
<dbReference type="SUPFAM" id="SSF158472">
    <property type="entry name" value="HAMP domain-like"/>
    <property type="match status" value="1"/>
</dbReference>
<dbReference type="InterPro" id="IPR003660">
    <property type="entry name" value="HAMP_dom"/>
</dbReference>
<dbReference type="PROSITE" id="PS50885">
    <property type="entry name" value="HAMP"/>
    <property type="match status" value="1"/>
</dbReference>
<keyword evidence="6 7" id="KW-0472">Membrane</keyword>
<dbReference type="SUPFAM" id="SSF55073">
    <property type="entry name" value="Nucleotide cyclase"/>
    <property type="match status" value="1"/>
</dbReference>
<evidence type="ECO:0000256" key="2">
    <source>
        <dbReference type="ARBA" id="ARBA00005381"/>
    </source>
</evidence>
<dbReference type="GO" id="GO:0005886">
    <property type="term" value="C:plasma membrane"/>
    <property type="evidence" value="ECO:0007669"/>
    <property type="project" value="UniProtKB-SubCell"/>
</dbReference>
<dbReference type="Proteomes" id="UP000535890">
    <property type="component" value="Unassembled WGS sequence"/>
</dbReference>
<evidence type="ECO:0000256" key="4">
    <source>
        <dbReference type="ARBA" id="ARBA00022692"/>
    </source>
</evidence>
<organism evidence="10 11">
    <name type="scientific">Actinomycetospora corticicola</name>
    <dbReference type="NCBI Taxonomy" id="663602"/>
    <lineage>
        <taxon>Bacteria</taxon>
        <taxon>Bacillati</taxon>
        <taxon>Actinomycetota</taxon>
        <taxon>Actinomycetes</taxon>
        <taxon>Pseudonocardiales</taxon>
        <taxon>Pseudonocardiaceae</taxon>
        <taxon>Actinomycetospora</taxon>
    </lineage>
</organism>
<keyword evidence="11" id="KW-1185">Reference proteome</keyword>
<evidence type="ECO:0000256" key="1">
    <source>
        <dbReference type="ARBA" id="ARBA00004651"/>
    </source>
</evidence>
<dbReference type="GO" id="GO:0004016">
    <property type="term" value="F:adenylate cyclase activity"/>
    <property type="evidence" value="ECO:0007669"/>
    <property type="project" value="UniProtKB-EC"/>
</dbReference>
<feature type="transmembrane region" description="Helical" evidence="7">
    <location>
        <begin position="63"/>
        <end position="82"/>
    </location>
</feature>
<dbReference type="Pfam" id="PF00211">
    <property type="entry name" value="Guanylate_cyc"/>
    <property type="match status" value="1"/>
</dbReference>
<dbReference type="GO" id="GO:0035556">
    <property type="term" value="P:intracellular signal transduction"/>
    <property type="evidence" value="ECO:0007669"/>
    <property type="project" value="InterPro"/>
</dbReference>
<accession>A0A7Y9J8W3</accession>
<evidence type="ECO:0000256" key="5">
    <source>
        <dbReference type="ARBA" id="ARBA00022989"/>
    </source>
</evidence>
<feature type="transmembrane region" description="Helical" evidence="7">
    <location>
        <begin position="230"/>
        <end position="260"/>
    </location>
</feature>
<evidence type="ECO:0000256" key="3">
    <source>
        <dbReference type="ARBA" id="ARBA00022475"/>
    </source>
</evidence>
<keyword evidence="5 7" id="KW-1133">Transmembrane helix</keyword>